<keyword evidence="5" id="KW-0418">Kinase</keyword>
<evidence type="ECO:0000313" key="9">
    <source>
        <dbReference type="Proteomes" id="UP000790833"/>
    </source>
</evidence>
<keyword evidence="2 4" id="KW-0547">Nucleotide-binding</keyword>
<dbReference type="Pfam" id="PF00069">
    <property type="entry name" value="Pkinase"/>
    <property type="match status" value="1"/>
</dbReference>
<feature type="domain" description="FHA" evidence="6">
    <location>
        <begin position="45"/>
        <end position="98"/>
    </location>
</feature>
<dbReference type="GO" id="GO:0004674">
    <property type="term" value="F:protein serine/threonine kinase activity"/>
    <property type="evidence" value="ECO:0007669"/>
    <property type="project" value="UniProtKB-KW"/>
</dbReference>
<reference evidence="8" key="1">
    <citation type="submission" date="2021-03" db="EMBL/GenBank/DDBJ databases">
        <authorList>
            <person name="Palmer J.M."/>
        </authorList>
    </citation>
    <scope>NUCLEOTIDE SEQUENCE</scope>
    <source>
        <strain evidence="8">ARV_011</strain>
    </source>
</reference>
<dbReference type="CDD" id="cd00060">
    <property type="entry name" value="FHA"/>
    <property type="match status" value="1"/>
</dbReference>
<keyword evidence="3 4" id="KW-0067">ATP-binding</keyword>
<dbReference type="InterPro" id="IPR017441">
    <property type="entry name" value="Protein_kinase_ATP_BS"/>
</dbReference>
<evidence type="ECO:0000256" key="1">
    <source>
        <dbReference type="ARBA" id="ARBA00005575"/>
    </source>
</evidence>
<dbReference type="PROSITE" id="PS00107">
    <property type="entry name" value="PROTEIN_KINASE_ATP"/>
    <property type="match status" value="1"/>
</dbReference>
<evidence type="ECO:0000313" key="8">
    <source>
        <dbReference type="EMBL" id="KAG7193158.1"/>
    </source>
</evidence>
<dbReference type="GO" id="GO:0005524">
    <property type="term" value="F:ATP binding"/>
    <property type="evidence" value="ECO:0007669"/>
    <property type="project" value="UniProtKB-UniRule"/>
</dbReference>
<dbReference type="Gene3D" id="1.10.510.10">
    <property type="entry name" value="Transferase(Phosphotransferase) domain 1"/>
    <property type="match status" value="1"/>
</dbReference>
<organism evidence="8 9">
    <name type="scientific">Scheffersomyces spartinae</name>
    <dbReference type="NCBI Taxonomy" id="45513"/>
    <lineage>
        <taxon>Eukaryota</taxon>
        <taxon>Fungi</taxon>
        <taxon>Dikarya</taxon>
        <taxon>Ascomycota</taxon>
        <taxon>Saccharomycotina</taxon>
        <taxon>Pichiomycetes</taxon>
        <taxon>Debaryomycetaceae</taxon>
        <taxon>Scheffersomyces</taxon>
    </lineage>
</organism>
<proteinExistence type="inferred from homology"/>
<evidence type="ECO:0008006" key="10">
    <source>
        <dbReference type="Google" id="ProtNLM"/>
    </source>
</evidence>
<dbReference type="PROSITE" id="PS50011">
    <property type="entry name" value="PROTEIN_KINASE_DOM"/>
    <property type="match status" value="1"/>
</dbReference>
<dbReference type="PROSITE" id="PS00108">
    <property type="entry name" value="PROTEIN_KINASE_ST"/>
    <property type="match status" value="1"/>
</dbReference>
<dbReference type="AlphaFoldDB" id="A0A9P7V8C3"/>
<evidence type="ECO:0000256" key="3">
    <source>
        <dbReference type="ARBA" id="ARBA00022840"/>
    </source>
</evidence>
<keyword evidence="5" id="KW-0723">Serine/threonine-protein kinase</keyword>
<dbReference type="Proteomes" id="UP000790833">
    <property type="component" value="Unassembled WGS sequence"/>
</dbReference>
<dbReference type="RefSeq" id="XP_043048706.1">
    <property type="nucleotide sequence ID" value="XM_043191734.1"/>
</dbReference>
<evidence type="ECO:0000256" key="2">
    <source>
        <dbReference type="ARBA" id="ARBA00022741"/>
    </source>
</evidence>
<keyword evidence="5" id="KW-0808">Transferase</keyword>
<dbReference type="Pfam" id="PF00498">
    <property type="entry name" value="FHA"/>
    <property type="match status" value="1"/>
</dbReference>
<dbReference type="GeneID" id="66114286"/>
<dbReference type="InterPro" id="IPR011009">
    <property type="entry name" value="Kinase-like_dom_sf"/>
</dbReference>
<accession>A0A9P7V8C3</accession>
<evidence type="ECO:0000259" key="7">
    <source>
        <dbReference type="PROSITE" id="PS50011"/>
    </source>
</evidence>
<dbReference type="SUPFAM" id="SSF56112">
    <property type="entry name" value="Protein kinase-like (PK-like)"/>
    <property type="match status" value="1"/>
</dbReference>
<feature type="binding site" evidence="4">
    <location>
        <position position="183"/>
    </location>
    <ligand>
        <name>ATP</name>
        <dbReference type="ChEBI" id="CHEBI:30616"/>
    </ligand>
</feature>
<gene>
    <name evidence="8" type="ORF">KQ657_000912</name>
</gene>
<dbReference type="InterPro" id="IPR000719">
    <property type="entry name" value="Prot_kinase_dom"/>
</dbReference>
<evidence type="ECO:0000256" key="5">
    <source>
        <dbReference type="RuleBase" id="RU000304"/>
    </source>
</evidence>
<dbReference type="InterPro" id="IPR008271">
    <property type="entry name" value="Ser/Thr_kinase_AS"/>
</dbReference>
<comment type="similarity">
    <text evidence="1">Belongs to the protein kinase superfamily. CAMK Ser/Thr protein kinase family. CHEK2 subfamily.</text>
</comment>
<dbReference type="SMART" id="SM00240">
    <property type="entry name" value="FHA"/>
    <property type="match status" value="1"/>
</dbReference>
<dbReference type="SMART" id="SM00220">
    <property type="entry name" value="S_TKc"/>
    <property type="match status" value="1"/>
</dbReference>
<feature type="domain" description="Protein kinase" evidence="7">
    <location>
        <begin position="154"/>
        <end position="438"/>
    </location>
</feature>
<dbReference type="GO" id="GO:0030447">
    <property type="term" value="P:filamentous growth"/>
    <property type="evidence" value="ECO:0007669"/>
    <property type="project" value="UniProtKB-ARBA"/>
</dbReference>
<protein>
    <recommendedName>
        <fullName evidence="10">DNA damage response protein kinase DUN1</fullName>
    </recommendedName>
</protein>
<dbReference type="Gene3D" id="2.60.200.20">
    <property type="match status" value="1"/>
</dbReference>
<name>A0A9P7V8C3_9ASCO</name>
<dbReference type="SUPFAM" id="SSF49879">
    <property type="entry name" value="SMAD/FHA domain"/>
    <property type="match status" value="1"/>
</dbReference>
<dbReference type="CDD" id="cd05117">
    <property type="entry name" value="STKc_CAMK"/>
    <property type="match status" value="1"/>
</dbReference>
<dbReference type="EMBL" id="JAHMUF010000013">
    <property type="protein sequence ID" value="KAG7193158.1"/>
    <property type="molecule type" value="Genomic_DNA"/>
</dbReference>
<dbReference type="PANTHER" id="PTHR24347">
    <property type="entry name" value="SERINE/THREONINE-PROTEIN KINASE"/>
    <property type="match status" value="1"/>
</dbReference>
<dbReference type="PROSITE" id="PS50006">
    <property type="entry name" value="FHA_DOMAIN"/>
    <property type="match status" value="1"/>
</dbReference>
<dbReference type="InterPro" id="IPR008984">
    <property type="entry name" value="SMAD_FHA_dom_sf"/>
</dbReference>
<dbReference type="InterPro" id="IPR000253">
    <property type="entry name" value="FHA_dom"/>
</dbReference>
<evidence type="ECO:0000259" key="6">
    <source>
        <dbReference type="PROSITE" id="PS50006"/>
    </source>
</evidence>
<dbReference type="FunFam" id="1.10.510.10:FF:000571">
    <property type="entry name" value="Maternal embryonic leucine zipper kinase"/>
    <property type="match status" value="1"/>
</dbReference>
<evidence type="ECO:0000256" key="4">
    <source>
        <dbReference type="PROSITE-ProRule" id="PRU10141"/>
    </source>
</evidence>
<sequence length="478" mass="54285">MYGLLLPLESDKKQRLNSHKCTVTLYNTKPCLPHIQVPTEGREEISIGRSSKSDVRISGGDVSGLHCKLQFTRLNTAQLVIAVVDTSSNGTYINQEKLQKGIAKIIRSGDTVSFAKSGGSYILRYSDADYEDDGNNTSEKKLVPIKKQSFFDFYILGGQLGSGHYAVVKEAKDRRSGDSVAVKIFHASKTNKTTSNDHNAKLLQEMELLLAVQHPNIVKFINHFQEPISPTMSTSYLVLEKVNGGELFQRIVSKGKLRQNETKELFRQLLGGLNYLHSRNIIHRDIKPENILLDIKRRTTPDQIANGPWDEDELDVQVKIADFGLAKFIGELKFTNTLCGTPAYVAPEILSDKRNYSTKVDTWLSGVLLYVCLCGFPPFSEELGPPTMKEQILTAKYAFYSPYWDEIDDLVLDLIQNLLKVDPDKRYDYSQALKHPWFFNDYTTESDKDEDYDEIDMDIERPKIEKQPTTLQQEYSMI</sequence>
<dbReference type="OrthoDB" id="407410at2759"/>
<keyword evidence="9" id="KW-1185">Reference proteome</keyword>
<comment type="caution">
    <text evidence="8">The sequence shown here is derived from an EMBL/GenBank/DDBJ whole genome shotgun (WGS) entry which is preliminary data.</text>
</comment>